<sequence length="167" mass="19726">VLIQLDRREDARFFWLISTFGPVLERAQSDPRVLLTWHPLAEISRKRFPDAFSLLDNGKHHHFPFSAAHVEQAHARWTAAWLTWEREHDAEFRQRGREVETKLAGDVETVTRRRRAELEHLEREKLERYQRHYEDYVQVSKAFSALAGALDDTAVNSDLRRPEALEE</sequence>
<organism evidence="1">
    <name type="scientific">marine metagenome</name>
    <dbReference type="NCBI Taxonomy" id="408172"/>
    <lineage>
        <taxon>unclassified sequences</taxon>
        <taxon>metagenomes</taxon>
        <taxon>ecological metagenomes</taxon>
    </lineage>
</organism>
<reference evidence="1" key="1">
    <citation type="submission" date="2018-05" db="EMBL/GenBank/DDBJ databases">
        <authorList>
            <person name="Lanie J.A."/>
            <person name="Ng W.-L."/>
            <person name="Kazmierczak K.M."/>
            <person name="Andrzejewski T.M."/>
            <person name="Davidsen T.M."/>
            <person name="Wayne K.J."/>
            <person name="Tettelin H."/>
            <person name="Glass J.I."/>
            <person name="Rusch D."/>
            <person name="Podicherti R."/>
            <person name="Tsui H.-C.T."/>
            <person name="Winkler M.E."/>
        </authorList>
    </citation>
    <scope>NUCLEOTIDE SEQUENCE</scope>
</reference>
<gene>
    <name evidence="1" type="ORF">METZ01_LOCUS300035</name>
</gene>
<name>A0A382MIT5_9ZZZZ</name>
<dbReference type="EMBL" id="UINC01093066">
    <property type="protein sequence ID" value="SVC47181.1"/>
    <property type="molecule type" value="Genomic_DNA"/>
</dbReference>
<protein>
    <submittedName>
        <fullName evidence="1">Uncharacterized protein</fullName>
    </submittedName>
</protein>
<proteinExistence type="predicted"/>
<accession>A0A382MIT5</accession>
<evidence type="ECO:0000313" key="1">
    <source>
        <dbReference type="EMBL" id="SVC47181.1"/>
    </source>
</evidence>
<dbReference type="AlphaFoldDB" id="A0A382MIT5"/>
<feature type="non-terminal residue" evidence="1">
    <location>
        <position position="1"/>
    </location>
</feature>